<evidence type="ECO:0000313" key="9">
    <source>
        <dbReference type="EMBL" id="OJT07317.1"/>
    </source>
</evidence>
<dbReference type="GO" id="GO:0006508">
    <property type="term" value="P:proteolysis"/>
    <property type="evidence" value="ECO:0007669"/>
    <property type="project" value="UniProtKB-KW"/>
</dbReference>
<feature type="signal peptide" evidence="7">
    <location>
        <begin position="1"/>
        <end position="18"/>
    </location>
</feature>
<proteinExistence type="inferred from homology"/>
<dbReference type="PROSITE" id="PS51767">
    <property type="entry name" value="PEPTIDASE_A1"/>
    <property type="match status" value="1"/>
</dbReference>
<dbReference type="CDD" id="cd05471">
    <property type="entry name" value="pepsin_like"/>
    <property type="match status" value="1"/>
</dbReference>
<dbReference type="PANTHER" id="PTHR47966">
    <property type="entry name" value="BETA-SITE APP-CLEAVING ENZYME, ISOFORM A-RELATED"/>
    <property type="match status" value="1"/>
</dbReference>
<feature type="disulfide bond" evidence="6">
    <location>
        <begin position="145"/>
        <end position="150"/>
    </location>
</feature>
<dbReference type="SUPFAM" id="SSF50630">
    <property type="entry name" value="Acid proteases"/>
    <property type="match status" value="1"/>
</dbReference>
<feature type="active site" evidence="5">
    <location>
        <position position="132"/>
    </location>
</feature>
<evidence type="ECO:0000256" key="5">
    <source>
        <dbReference type="PIRSR" id="PIRSR601461-1"/>
    </source>
</evidence>
<evidence type="ECO:0000313" key="10">
    <source>
        <dbReference type="Proteomes" id="UP000184267"/>
    </source>
</evidence>
<accession>A0A1M2VIB0</accession>
<dbReference type="InterPro" id="IPR021109">
    <property type="entry name" value="Peptidase_aspartic_dom_sf"/>
</dbReference>
<dbReference type="STRING" id="154538.A0A1M2VIB0"/>
<dbReference type="EMBL" id="MNAD01001192">
    <property type="protein sequence ID" value="OJT07317.1"/>
    <property type="molecule type" value="Genomic_DNA"/>
</dbReference>
<evidence type="ECO:0000256" key="6">
    <source>
        <dbReference type="PIRSR" id="PIRSR601461-2"/>
    </source>
</evidence>
<keyword evidence="4" id="KW-0378">Hydrolase</keyword>
<keyword evidence="6" id="KW-1015">Disulfide bond</keyword>
<dbReference type="OMA" id="YSGEIYW"/>
<dbReference type="PRINTS" id="PR00792">
    <property type="entry name" value="PEPSIN"/>
</dbReference>
<evidence type="ECO:0000256" key="4">
    <source>
        <dbReference type="ARBA" id="ARBA00022801"/>
    </source>
</evidence>
<dbReference type="InterPro" id="IPR001461">
    <property type="entry name" value="Aspartic_peptidase_A1"/>
</dbReference>
<feature type="domain" description="Peptidase A1" evidence="8">
    <location>
        <begin position="114"/>
        <end position="420"/>
    </location>
</feature>
<reference evidence="9 10" key="1">
    <citation type="submission" date="2016-10" db="EMBL/GenBank/DDBJ databases">
        <title>Genome sequence of the basidiomycete white-rot fungus Trametes pubescens.</title>
        <authorList>
            <person name="Makela M.R."/>
            <person name="Granchi Z."/>
            <person name="Peng M."/>
            <person name="De Vries R.P."/>
            <person name="Grigoriev I."/>
            <person name="Riley R."/>
            <person name="Hilden K."/>
        </authorList>
    </citation>
    <scope>NUCLEOTIDE SEQUENCE [LARGE SCALE GENOMIC DNA]</scope>
    <source>
        <strain evidence="9 10">FBCC735</strain>
    </source>
</reference>
<comment type="caution">
    <text evidence="9">The sequence shown here is derived from an EMBL/GenBank/DDBJ whole genome shotgun (WGS) entry which is preliminary data.</text>
</comment>
<sequence>MFVQSTLITLALVLSASASPVAEGLGTRIPFEKREGFTNGSGWFDHDRAVAQVVRDRNKHRNNMINLEHNMGRNNFNEGAHIRPVANYSQMDKSSHKGKRQAESLTDEGGDQYWAGNIQIGTPGKKFYIDFDTGSADLWVPSVNCTSSYCSGKNKYDPSTTSTDSRKSGSFSISYGDGSKVSGPVYTDTVAVAGITVKNQYFSPVNTLSSMFGGEAMDGILGLAFPSLSNLRQPPFFNSAKSQGAVKNGVFAFKLAKTGSELYLGGTDTSLYTGAIEYHSVTGSGFWQVAGASLNVGTKAVQSNFQTIIDSGTTIIYGPPSQVKTFYQSIPGSKVYDSSNGFYSFPCSSVPSNVSFSWGGKKWTISAANFNFGRVSSTTCIGAIAGQDLGLGTNTWLLGDSFMKNVYSVFSFDQNSVGFATLK</sequence>
<gene>
    <name evidence="9" type="ORF">TRAPUB_1820</name>
</gene>
<evidence type="ECO:0000259" key="8">
    <source>
        <dbReference type="PROSITE" id="PS51767"/>
    </source>
</evidence>
<dbReference type="Pfam" id="PF00026">
    <property type="entry name" value="Asp"/>
    <property type="match status" value="1"/>
</dbReference>
<keyword evidence="7" id="KW-0732">Signal</keyword>
<dbReference type="FunFam" id="2.40.70.10:FF:000115">
    <property type="entry name" value="Lysosomal aspartic protease"/>
    <property type="match status" value="1"/>
</dbReference>
<protein>
    <submittedName>
        <fullName evidence="9">Aspartic protease</fullName>
    </submittedName>
</protein>
<dbReference type="Proteomes" id="UP000184267">
    <property type="component" value="Unassembled WGS sequence"/>
</dbReference>
<dbReference type="PANTHER" id="PTHR47966:SF51">
    <property type="entry name" value="BETA-SITE APP-CLEAVING ENZYME, ISOFORM A-RELATED"/>
    <property type="match status" value="1"/>
</dbReference>
<feature type="chain" id="PRO_5013041549" evidence="7">
    <location>
        <begin position="19"/>
        <end position="423"/>
    </location>
</feature>
<name>A0A1M2VIB0_TRAPU</name>
<evidence type="ECO:0000256" key="1">
    <source>
        <dbReference type="ARBA" id="ARBA00007447"/>
    </source>
</evidence>
<keyword evidence="10" id="KW-1185">Reference proteome</keyword>
<dbReference type="OrthoDB" id="15189at2759"/>
<dbReference type="InterPro" id="IPR033121">
    <property type="entry name" value="PEPTIDASE_A1"/>
</dbReference>
<feature type="active site" evidence="5">
    <location>
        <position position="310"/>
    </location>
</feature>
<evidence type="ECO:0000256" key="2">
    <source>
        <dbReference type="ARBA" id="ARBA00022670"/>
    </source>
</evidence>
<keyword evidence="2 9" id="KW-0645">Protease</keyword>
<evidence type="ECO:0000256" key="7">
    <source>
        <dbReference type="SAM" id="SignalP"/>
    </source>
</evidence>
<comment type="similarity">
    <text evidence="1">Belongs to the peptidase A1 family.</text>
</comment>
<dbReference type="InterPro" id="IPR034164">
    <property type="entry name" value="Pepsin-like_dom"/>
</dbReference>
<dbReference type="GO" id="GO:0004190">
    <property type="term" value="F:aspartic-type endopeptidase activity"/>
    <property type="evidence" value="ECO:0007669"/>
    <property type="project" value="UniProtKB-KW"/>
</dbReference>
<evidence type="ECO:0000256" key="3">
    <source>
        <dbReference type="ARBA" id="ARBA00022750"/>
    </source>
</evidence>
<dbReference type="AlphaFoldDB" id="A0A1M2VIB0"/>
<dbReference type="Gene3D" id="2.40.70.10">
    <property type="entry name" value="Acid Proteases"/>
    <property type="match status" value="2"/>
</dbReference>
<keyword evidence="3" id="KW-0064">Aspartyl protease</keyword>
<organism evidence="9 10">
    <name type="scientific">Trametes pubescens</name>
    <name type="common">White-rot fungus</name>
    <dbReference type="NCBI Taxonomy" id="154538"/>
    <lineage>
        <taxon>Eukaryota</taxon>
        <taxon>Fungi</taxon>
        <taxon>Dikarya</taxon>
        <taxon>Basidiomycota</taxon>
        <taxon>Agaricomycotina</taxon>
        <taxon>Agaricomycetes</taxon>
        <taxon>Polyporales</taxon>
        <taxon>Polyporaceae</taxon>
        <taxon>Trametes</taxon>
    </lineage>
</organism>